<gene>
    <name evidence="1" type="ORF">M440DRAFT_1472508</name>
</gene>
<reference evidence="1 2" key="1">
    <citation type="submission" date="2016-07" db="EMBL/GenBank/DDBJ databases">
        <title>Multiple horizontal gene transfer events from other fungi enriched the ability of initially mycotrophic Trichoderma (Ascomycota) to feed on dead plant biomass.</title>
        <authorList>
            <consortium name="DOE Joint Genome Institute"/>
            <person name="Aerts A."/>
            <person name="Atanasova L."/>
            <person name="Chenthamara K."/>
            <person name="Zhang J."/>
            <person name="Grujic M."/>
            <person name="Henrissat B."/>
            <person name="Kuo A."/>
            <person name="Salamov A."/>
            <person name="Lipzen A."/>
            <person name="Labutti K."/>
            <person name="Barry K."/>
            <person name="Miao Y."/>
            <person name="Rahimi M.J."/>
            <person name="Shen Q."/>
            <person name="Grigoriev I.V."/>
            <person name="Kubicek C.P."/>
            <person name="Druzhinina I.S."/>
        </authorList>
    </citation>
    <scope>NUCLEOTIDE SEQUENCE [LARGE SCALE GENOMIC DNA]</scope>
    <source>
        <strain evidence="1 2">ATCC 18648</strain>
    </source>
</reference>
<dbReference type="Gene3D" id="3.40.50.300">
    <property type="entry name" value="P-loop containing nucleotide triphosphate hydrolases"/>
    <property type="match status" value="1"/>
</dbReference>
<organism evidence="1 2">
    <name type="scientific">Trichoderma longibrachiatum ATCC 18648</name>
    <dbReference type="NCBI Taxonomy" id="983965"/>
    <lineage>
        <taxon>Eukaryota</taxon>
        <taxon>Fungi</taxon>
        <taxon>Dikarya</taxon>
        <taxon>Ascomycota</taxon>
        <taxon>Pezizomycotina</taxon>
        <taxon>Sordariomycetes</taxon>
        <taxon>Hypocreomycetidae</taxon>
        <taxon>Hypocreales</taxon>
        <taxon>Hypocreaceae</taxon>
        <taxon>Trichoderma</taxon>
    </lineage>
</organism>
<dbReference type="EMBL" id="KZ679139">
    <property type="protein sequence ID" value="PTB73285.1"/>
    <property type="molecule type" value="Genomic_DNA"/>
</dbReference>
<accession>A0A2T4BVG3</accession>
<dbReference type="Proteomes" id="UP000240760">
    <property type="component" value="Unassembled WGS sequence"/>
</dbReference>
<name>A0A2T4BVG3_TRILO</name>
<evidence type="ECO:0000313" key="2">
    <source>
        <dbReference type="Proteomes" id="UP000240760"/>
    </source>
</evidence>
<keyword evidence="2" id="KW-1185">Reference proteome</keyword>
<dbReference type="STRING" id="983965.A0A2T4BVG3"/>
<sequence>MRHTNRRRRGIRAPAGCFVNQEHRKNTLIKGLTNELKWANQVARECQETTFEACLLPMPGSDWAPRETDMEVFGIPATNEPRAYLMILDLKDIPNLLPSIGSVVQVDLEVDQIFHVAPKLCLEGDALERLATEIQRGLDLAERKACDAIEGIFEILRNEGCEDDKIRSVEVMKSLTLEHYRVQAKKYLYNYNANLSDEAIPGMPSADTETRRMYDADRFASELRKQRIKDWIQQEKVTSQTPMDTYPLVGHRIKLPPGTTADAALFVLEVPLQPYWPDAYQNPPVTLGIPKRTWPTDSGDYLDGIIKGLSQASFLMEDWAVEKMSRLQEESPGLGNDWWNFSTRFVDIPTSERIDLLKWYPTLTTQLGEGIYEGEYAQVVETMSKSRAGKVIINAPAGPKRTSFALSVTQAKRGEEKSRHVQDTYVQFQMAIRKKVDEFVPDEQVDKAAEQLIAMNPDKIILRVYSYSAEVHNLTKSQTESALAGGRTRSETNGLDAYNSYLQNAEWKRKPASNKHSWSEQCLSRGHFVESGSWSAMNPTERSKYWSDAEAALEYLLDRADVVCTTPSAFHKIYKRVGYSGWEPSLIIVDNANQLTETASLLPIASFPDVPALFIGDLEQDGPEVMASEQSLRTSTATKRRTRSLLQRVEDAGYLDCQLFPGR</sequence>
<dbReference type="OrthoDB" id="4896865at2759"/>
<evidence type="ECO:0000313" key="1">
    <source>
        <dbReference type="EMBL" id="PTB73285.1"/>
    </source>
</evidence>
<proteinExistence type="predicted"/>
<dbReference type="AlphaFoldDB" id="A0A2T4BVG3"/>
<dbReference type="InterPro" id="IPR027417">
    <property type="entry name" value="P-loop_NTPase"/>
</dbReference>
<protein>
    <recommendedName>
        <fullName evidence="3">DNA2/NAM7 helicase helicase domain-containing protein</fullName>
    </recommendedName>
</protein>
<evidence type="ECO:0008006" key="3">
    <source>
        <dbReference type="Google" id="ProtNLM"/>
    </source>
</evidence>